<keyword evidence="3 7" id="KW-1003">Cell membrane</keyword>
<keyword evidence="4 7" id="KW-0812">Transmembrane</keyword>
<keyword evidence="7" id="KW-0813">Transport</keyword>
<dbReference type="GO" id="GO:0044780">
    <property type="term" value="P:bacterial-type flagellum assembly"/>
    <property type="evidence" value="ECO:0007669"/>
    <property type="project" value="InterPro"/>
</dbReference>
<proteinExistence type="inferred from homology"/>
<dbReference type="Gene3D" id="3.40.30.60">
    <property type="entry name" value="FHIPEP family, domain 1"/>
    <property type="match status" value="1"/>
</dbReference>
<feature type="transmembrane region" description="Helical" evidence="7">
    <location>
        <begin position="188"/>
        <end position="210"/>
    </location>
</feature>
<dbReference type="InterPro" id="IPR042194">
    <property type="entry name" value="FHIPEP_1"/>
</dbReference>
<keyword evidence="9" id="KW-0969">Cilium</keyword>
<evidence type="ECO:0000313" key="9">
    <source>
        <dbReference type="EMBL" id="SCX38441.1"/>
    </source>
</evidence>
<evidence type="ECO:0000256" key="2">
    <source>
        <dbReference type="ARBA" id="ARBA00008835"/>
    </source>
</evidence>
<evidence type="ECO:0000313" key="10">
    <source>
        <dbReference type="Proteomes" id="UP000198981"/>
    </source>
</evidence>
<feature type="transmembrane region" description="Helical" evidence="7">
    <location>
        <begin position="230"/>
        <end position="252"/>
    </location>
</feature>
<dbReference type="Gene3D" id="1.10.8.540">
    <property type="entry name" value="FHIPEP family, domain 3"/>
    <property type="match status" value="1"/>
</dbReference>
<dbReference type="NCBIfam" id="TIGR01398">
    <property type="entry name" value="FlhA"/>
    <property type="match status" value="1"/>
</dbReference>
<dbReference type="RefSeq" id="WP_092799196.1">
    <property type="nucleotide sequence ID" value="NZ_FMUH01000001.1"/>
</dbReference>
<keyword evidence="6 7" id="KW-0472">Membrane</keyword>
<gene>
    <name evidence="7" type="primary">flhA</name>
    <name evidence="9" type="ORF">SAMN03159343_0412</name>
</gene>
<evidence type="ECO:0000256" key="7">
    <source>
        <dbReference type="RuleBase" id="RU364093"/>
    </source>
</evidence>
<evidence type="ECO:0000256" key="6">
    <source>
        <dbReference type="ARBA" id="ARBA00023136"/>
    </source>
</evidence>
<dbReference type="InterPro" id="IPR006301">
    <property type="entry name" value="FlhA"/>
</dbReference>
<dbReference type="GO" id="GO:0005886">
    <property type="term" value="C:plasma membrane"/>
    <property type="evidence" value="ECO:0007669"/>
    <property type="project" value="UniProtKB-SubCell"/>
</dbReference>
<keyword evidence="7" id="KW-1005">Bacterial flagellum biogenesis</keyword>
<dbReference type="InterPro" id="IPR042193">
    <property type="entry name" value="FHIPEP_3"/>
</dbReference>
<protein>
    <recommendedName>
        <fullName evidence="7">Flagellar biosynthesis protein FlhA</fullName>
    </recommendedName>
</protein>
<feature type="region of interest" description="Disordered" evidence="8">
    <location>
        <begin position="310"/>
        <end position="330"/>
    </location>
</feature>
<dbReference type="PANTHER" id="PTHR30161">
    <property type="entry name" value="FLAGELLAR EXPORT PROTEIN, MEMBRANE FLHA SUBUNIT-RELATED"/>
    <property type="match status" value="1"/>
</dbReference>
<comment type="function">
    <text evidence="7">Required for formation of the rod structure of the flagellar apparatus. Together with FliI and FliH, may constitute the export apparatus of flagellin.</text>
</comment>
<dbReference type="Proteomes" id="UP000198981">
    <property type="component" value="Unassembled WGS sequence"/>
</dbReference>
<comment type="subcellular location">
    <subcellularLocation>
        <location evidence="1 7">Cell membrane</location>
        <topology evidence="1 7">Multi-pass membrane protein</topology>
    </subcellularLocation>
</comment>
<evidence type="ECO:0000256" key="4">
    <source>
        <dbReference type="ARBA" id="ARBA00022692"/>
    </source>
</evidence>
<organism evidence="9 10">
    <name type="scientific">Klenkia marina</name>
    <dbReference type="NCBI Taxonomy" id="1960309"/>
    <lineage>
        <taxon>Bacteria</taxon>
        <taxon>Bacillati</taxon>
        <taxon>Actinomycetota</taxon>
        <taxon>Actinomycetes</taxon>
        <taxon>Geodermatophilales</taxon>
        <taxon>Geodermatophilaceae</taxon>
        <taxon>Klenkia</taxon>
    </lineage>
</organism>
<dbReference type="PIRSF" id="PIRSF005419">
    <property type="entry name" value="FlhA"/>
    <property type="match status" value="1"/>
</dbReference>
<evidence type="ECO:0000256" key="5">
    <source>
        <dbReference type="ARBA" id="ARBA00022989"/>
    </source>
</evidence>
<dbReference type="Pfam" id="PF00771">
    <property type="entry name" value="FHIPEP"/>
    <property type="match status" value="1"/>
</dbReference>
<feature type="transmembrane region" description="Helical" evidence="7">
    <location>
        <begin position="92"/>
        <end position="119"/>
    </location>
</feature>
<comment type="similarity">
    <text evidence="2 7">Belongs to the FHIPEP (flagella/HR/invasion proteins export pore) family.</text>
</comment>
<dbReference type="InterPro" id="IPR042196">
    <property type="entry name" value="FHIPEP_4"/>
</dbReference>
<feature type="transmembrane region" description="Helical" evidence="7">
    <location>
        <begin position="273"/>
        <end position="302"/>
    </location>
</feature>
<dbReference type="EMBL" id="FMUH01000001">
    <property type="protein sequence ID" value="SCX38441.1"/>
    <property type="molecule type" value="Genomic_DNA"/>
</dbReference>
<keyword evidence="7" id="KW-1006">Bacterial flagellum protein export</keyword>
<feature type="transmembrane region" description="Helical" evidence="7">
    <location>
        <begin position="7"/>
        <end position="24"/>
    </location>
</feature>
<accession>A0A1G4XBA3</accession>
<dbReference type="InterPro" id="IPR025505">
    <property type="entry name" value="FHIPEP_CS"/>
</dbReference>
<dbReference type="PRINTS" id="PR00949">
    <property type="entry name" value="TYPE3IMAPROT"/>
</dbReference>
<feature type="transmembrane region" description="Helical" evidence="7">
    <location>
        <begin position="55"/>
        <end position="72"/>
    </location>
</feature>
<dbReference type="InterPro" id="IPR001712">
    <property type="entry name" value="T3SS_FHIPEP"/>
</dbReference>
<dbReference type="PANTHER" id="PTHR30161:SF1">
    <property type="entry name" value="FLAGELLAR BIOSYNTHESIS PROTEIN FLHA-RELATED"/>
    <property type="match status" value="1"/>
</dbReference>
<reference evidence="10" key="1">
    <citation type="submission" date="2016-10" db="EMBL/GenBank/DDBJ databases">
        <authorList>
            <person name="Varghese N."/>
            <person name="Submissions S."/>
        </authorList>
    </citation>
    <scope>NUCLEOTIDE SEQUENCE [LARGE SCALE GENOMIC DNA]</scope>
    <source>
        <strain evidence="10">DSM 45722</strain>
    </source>
</reference>
<dbReference type="STRING" id="1960309.SAMN03159343_0412"/>
<keyword evidence="10" id="KW-1185">Reference proteome</keyword>
<dbReference type="GO" id="GO:0009306">
    <property type="term" value="P:protein secretion"/>
    <property type="evidence" value="ECO:0007669"/>
    <property type="project" value="InterPro"/>
</dbReference>
<sequence>MKWTTAAVPIGVVAIVLMLVVPMPAMLLDLLIGINIAASLLILLVAMSIKRPLDFAVFPSAILIATLLRLALNVSSTRLVLSDGYAGAVIEAFGHFVIGGSLVVGLVVFLILVVIQFVVITKGAERVAEVGARFTLDAMPGKQMAIDADLNAGLITEAEARKRRADVTAEADFYGSMDGASKFVKGDAIAAIIIVLVNLIGGLIIGMVQGGMSAGDAVSTYSLLAVGDGLVSMVPALLLSTATGIVVTRSAADGELGQDMIAQLGRRKQPLRIAGGALLALGLIPGLPKLPFLLTGAIFLFLASRVDENPPVEDEAPTPGADAPSPDSPEAIAEKMRVDPLELEVAFDLVELVDSARGGDLLDRVKALRRKVAMDTGLVIPLVRTRDNLDLPASQYVVWLNGVPVAKGTSPAGTVLAIGDSLDGLPGKPTREPVFGLAAKWVPAELQRQAEMAGATVVDRSSVITTHLAEVVRQNAAQLLGREDVKLLLEMVRRTHPVVVEELTGGGLSLGQVQQVLQALLEEGVSIRDLVRIFEAMSLRAKTGSDLDSLVEAARGALGPAISHPYVTADEKLYVMTLDPGFEQRLLSAVRQGEQGAVLALDAGMVDALARGASDLLDDAEKLGITALLVCSPQVRPALSRLMRQVVARCTVISYAEVSCTAQIETIGVVNGAVALA</sequence>
<dbReference type="OrthoDB" id="9759185at2"/>
<keyword evidence="9" id="KW-0282">Flagellum</keyword>
<dbReference type="AlphaFoldDB" id="A0A1G4XBA3"/>
<feature type="transmembrane region" description="Helical" evidence="7">
    <location>
        <begin position="30"/>
        <end position="48"/>
    </location>
</feature>
<keyword evidence="7" id="KW-0653">Protein transport</keyword>
<keyword evidence="5 7" id="KW-1133">Transmembrane helix</keyword>
<dbReference type="Gene3D" id="3.40.50.12790">
    <property type="entry name" value="FHIPEP family, domain 4"/>
    <property type="match status" value="1"/>
</dbReference>
<dbReference type="PROSITE" id="PS00994">
    <property type="entry name" value="FHIPEP"/>
    <property type="match status" value="1"/>
</dbReference>
<evidence type="ECO:0000256" key="1">
    <source>
        <dbReference type="ARBA" id="ARBA00004651"/>
    </source>
</evidence>
<evidence type="ECO:0000256" key="3">
    <source>
        <dbReference type="ARBA" id="ARBA00022475"/>
    </source>
</evidence>
<name>A0A1G4XBA3_9ACTN</name>
<evidence type="ECO:0000256" key="8">
    <source>
        <dbReference type="SAM" id="MobiDB-lite"/>
    </source>
</evidence>
<keyword evidence="9" id="KW-0966">Cell projection</keyword>